<reference evidence="3" key="2">
    <citation type="submission" date="2021-04" db="EMBL/GenBank/DDBJ databases">
        <authorList>
            <person name="Gilroy R."/>
        </authorList>
    </citation>
    <scope>NUCLEOTIDE SEQUENCE</scope>
    <source>
        <strain evidence="3">ChiHecec3B27-8219</strain>
    </source>
</reference>
<organism evidence="3 4">
    <name type="scientific">Candidatus Prevotella avicola</name>
    <dbReference type="NCBI Taxonomy" id="2838738"/>
    <lineage>
        <taxon>Bacteria</taxon>
        <taxon>Pseudomonadati</taxon>
        <taxon>Bacteroidota</taxon>
        <taxon>Bacteroidia</taxon>
        <taxon>Bacteroidales</taxon>
        <taxon>Prevotellaceae</taxon>
        <taxon>Prevotella</taxon>
    </lineage>
</organism>
<name>A0A9D2JY09_9BACT</name>
<dbReference type="Pfam" id="PF18291">
    <property type="entry name" value="HU-HIG"/>
    <property type="match status" value="1"/>
</dbReference>
<evidence type="ECO:0000256" key="1">
    <source>
        <dbReference type="ARBA" id="ARBA00023125"/>
    </source>
</evidence>
<dbReference type="GO" id="GO:0003677">
    <property type="term" value="F:DNA binding"/>
    <property type="evidence" value="ECO:0007669"/>
    <property type="project" value="UniProtKB-KW"/>
</dbReference>
<dbReference type="InterPro" id="IPR041607">
    <property type="entry name" value="HU-HIG"/>
</dbReference>
<dbReference type="SUPFAM" id="SSF47729">
    <property type="entry name" value="IHF-like DNA-binding proteins"/>
    <property type="match status" value="1"/>
</dbReference>
<proteinExistence type="predicted"/>
<accession>A0A9D2JY09</accession>
<dbReference type="EMBL" id="DXBE01000073">
    <property type="protein sequence ID" value="HIZ70119.1"/>
    <property type="molecule type" value="Genomic_DNA"/>
</dbReference>
<feature type="domain" description="HU" evidence="2">
    <location>
        <begin position="9"/>
        <end position="106"/>
    </location>
</feature>
<evidence type="ECO:0000313" key="3">
    <source>
        <dbReference type="EMBL" id="HIZ70119.1"/>
    </source>
</evidence>
<gene>
    <name evidence="3" type="ORF">H9966_09665</name>
</gene>
<evidence type="ECO:0000259" key="2">
    <source>
        <dbReference type="Pfam" id="PF18291"/>
    </source>
</evidence>
<evidence type="ECO:0000313" key="4">
    <source>
        <dbReference type="Proteomes" id="UP000824055"/>
    </source>
</evidence>
<dbReference type="AlphaFoldDB" id="A0A9D2JY09"/>
<dbReference type="NCBIfam" id="TIGR01201">
    <property type="entry name" value="HU_rel"/>
    <property type="match status" value="1"/>
</dbReference>
<dbReference type="InterPro" id="IPR010992">
    <property type="entry name" value="IHF-like_DNA-bd_dom_sf"/>
</dbReference>
<keyword evidence="1 3" id="KW-0238">DNA-binding</keyword>
<comment type="caution">
    <text evidence="3">The sequence shown here is derived from an EMBL/GenBank/DDBJ whole genome shotgun (WGS) entry which is preliminary data.</text>
</comment>
<reference evidence="3" key="1">
    <citation type="journal article" date="2021" name="PeerJ">
        <title>Extensive microbial diversity within the chicken gut microbiome revealed by metagenomics and culture.</title>
        <authorList>
            <person name="Gilroy R."/>
            <person name="Ravi A."/>
            <person name="Getino M."/>
            <person name="Pursley I."/>
            <person name="Horton D.L."/>
            <person name="Alikhan N.F."/>
            <person name="Baker D."/>
            <person name="Gharbi K."/>
            <person name="Hall N."/>
            <person name="Watson M."/>
            <person name="Adriaenssens E.M."/>
            <person name="Foster-Nyarko E."/>
            <person name="Jarju S."/>
            <person name="Secka A."/>
            <person name="Antonio M."/>
            <person name="Oren A."/>
            <person name="Chaudhuri R.R."/>
            <person name="La Ragione R."/>
            <person name="Hildebrand F."/>
            <person name="Pallen M.J."/>
        </authorList>
    </citation>
    <scope>NUCLEOTIDE SEQUENCE</scope>
    <source>
        <strain evidence="3">ChiHecec3B27-8219</strain>
    </source>
</reference>
<sequence length="132" mass="14746">MYYKKQKIKGKWYPRSITASKYETKDVAERLAAMSTVSLGDAYAVLVGLGEVLGDMMQMGNSVKLDGLGTFYLVGKANGEGVDTPEEVTANQFGKVKVAFIPEYQREGNHKVARRTIVPNHVEWVEMKDKLK</sequence>
<dbReference type="Gene3D" id="4.10.520.10">
    <property type="entry name" value="IHF-like DNA-binding proteins"/>
    <property type="match status" value="1"/>
</dbReference>
<dbReference type="Proteomes" id="UP000824055">
    <property type="component" value="Unassembled WGS sequence"/>
</dbReference>
<dbReference type="InterPro" id="IPR005902">
    <property type="entry name" value="HU_DNA-bd_put"/>
</dbReference>
<protein>
    <submittedName>
        <fullName evidence="3">HU family DNA-binding protein</fullName>
    </submittedName>
</protein>